<feature type="compositionally biased region" description="Basic and acidic residues" evidence="1">
    <location>
        <begin position="530"/>
        <end position="543"/>
    </location>
</feature>
<name>A0AAN6EVV9_EXODE</name>
<evidence type="ECO:0000313" key="2">
    <source>
        <dbReference type="EMBL" id="KAJ8991256.1"/>
    </source>
</evidence>
<sequence length="543" mass="61514">MNPTSVPVRPSLILGHGHNHGHGPHATSEQGPARRPVPRLLPRPTWPAARAKPLGKHVVIPGACRVPLCPNKNCKLMSHRLYDPNSSRRTDKAVSTRLPDKAKATEDICRDGVDGLPRLPIDDPLNPELRVLFHHFFDSVFDRLAGIFRGPLLEPGYKDRMLGIALQDKAYCMGLITQAQTDMAISTGVFTETRESLELYTKLISIFRNQLAASTSRGPPNPLHIELALLVLCILLSYNVTRGRFSELNMNWAAMRQLVNLRGGVHNLTVALAYVVHVDRLGATMLGSQPTYVTHSARLHRFSRPPWGTYSPGFVRLEQFQRHLITRPVLEHCLNTCELLALYEAFHQPALPAPTTRQGTSTRPPPPSSSEYLYYLRDRVDEEFTLLYCSMLKQNTPSKCVLMAVRIVEYPVTWANYVPSLIVDLCTELCTLLRKQDLFECWFGASDLLGWILFVLLTSQWPFAGRDWALNNLRGIIGAKYGSAQWPENWWEEELTSVKSFAWSDARFLPKFRQVCRELQTGTHHQSPWQEHKQAKIEPVDEP</sequence>
<organism evidence="2 3">
    <name type="scientific">Exophiala dermatitidis</name>
    <name type="common">Black yeast-like fungus</name>
    <name type="synonym">Wangiella dermatitidis</name>
    <dbReference type="NCBI Taxonomy" id="5970"/>
    <lineage>
        <taxon>Eukaryota</taxon>
        <taxon>Fungi</taxon>
        <taxon>Dikarya</taxon>
        <taxon>Ascomycota</taxon>
        <taxon>Pezizomycotina</taxon>
        <taxon>Eurotiomycetes</taxon>
        <taxon>Chaetothyriomycetidae</taxon>
        <taxon>Chaetothyriales</taxon>
        <taxon>Herpotrichiellaceae</taxon>
        <taxon>Exophiala</taxon>
    </lineage>
</organism>
<evidence type="ECO:0000313" key="3">
    <source>
        <dbReference type="Proteomes" id="UP001161757"/>
    </source>
</evidence>
<dbReference type="EMBL" id="JAJGCB010000008">
    <property type="protein sequence ID" value="KAJ8991256.1"/>
    <property type="molecule type" value="Genomic_DNA"/>
</dbReference>
<feature type="region of interest" description="Disordered" evidence="1">
    <location>
        <begin position="524"/>
        <end position="543"/>
    </location>
</feature>
<evidence type="ECO:0000256" key="1">
    <source>
        <dbReference type="SAM" id="MobiDB-lite"/>
    </source>
</evidence>
<proteinExistence type="predicted"/>
<evidence type="ECO:0008006" key="4">
    <source>
        <dbReference type="Google" id="ProtNLM"/>
    </source>
</evidence>
<reference evidence="2" key="1">
    <citation type="submission" date="2023-01" db="EMBL/GenBank/DDBJ databases">
        <title>Exophiala dermititidis isolated from Cystic Fibrosis Patient.</title>
        <authorList>
            <person name="Kurbessoian T."/>
            <person name="Crocker A."/>
            <person name="Murante D."/>
            <person name="Hogan D.A."/>
            <person name="Stajich J.E."/>
        </authorList>
    </citation>
    <scope>NUCLEOTIDE SEQUENCE</scope>
    <source>
        <strain evidence="2">Ex8</strain>
    </source>
</reference>
<protein>
    <recommendedName>
        <fullName evidence="4">Transcription factor domain-containing protein</fullName>
    </recommendedName>
</protein>
<dbReference type="Proteomes" id="UP001161757">
    <property type="component" value="Unassembled WGS sequence"/>
</dbReference>
<comment type="caution">
    <text evidence="2">The sequence shown here is derived from an EMBL/GenBank/DDBJ whole genome shotgun (WGS) entry which is preliminary data.</text>
</comment>
<dbReference type="AlphaFoldDB" id="A0AAN6EVV9"/>
<gene>
    <name evidence="2" type="ORF">HRR80_004601</name>
</gene>
<accession>A0AAN6EVV9</accession>
<feature type="region of interest" description="Disordered" evidence="1">
    <location>
        <begin position="1"/>
        <end position="45"/>
    </location>
</feature>